<dbReference type="Gene3D" id="3.40.50.1820">
    <property type="entry name" value="alpha/beta hydrolase"/>
    <property type="match status" value="1"/>
</dbReference>
<dbReference type="PANTHER" id="PTHR43194:SF2">
    <property type="entry name" value="PEROXISOMAL MEMBRANE PROTEIN LPX1"/>
    <property type="match status" value="1"/>
</dbReference>
<dbReference type="AlphaFoldDB" id="A0A2A9E697"/>
<evidence type="ECO:0000256" key="1">
    <source>
        <dbReference type="SAM" id="MobiDB-lite"/>
    </source>
</evidence>
<feature type="domain" description="AB hydrolase-1" evidence="2">
    <location>
        <begin position="43"/>
        <end position="272"/>
    </location>
</feature>
<dbReference type="GO" id="GO:0003824">
    <property type="term" value="F:catalytic activity"/>
    <property type="evidence" value="ECO:0007669"/>
    <property type="project" value="UniProtKB-ARBA"/>
</dbReference>
<gene>
    <name evidence="3" type="ORF">ATL42_1981</name>
</gene>
<dbReference type="EMBL" id="PDJG01000001">
    <property type="protein sequence ID" value="PFG34081.1"/>
    <property type="molecule type" value="Genomic_DNA"/>
</dbReference>
<organism evidence="3 4">
    <name type="scientific">Sanguibacter antarcticus</name>
    <dbReference type="NCBI Taxonomy" id="372484"/>
    <lineage>
        <taxon>Bacteria</taxon>
        <taxon>Bacillati</taxon>
        <taxon>Actinomycetota</taxon>
        <taxon>Actinomycetes</taxon>
        <taxon>Micrococcales</taxon>
        <taxon>Sanguibacteraceae</taxon>
        <taxon>Sanguibacter</taxon>
    </lineage>
</organism>
<keyword evidence="4" id="KW-1185">Reference proteome</keyword>
<name>A0A2A9E697_9MICO</name>
<dbReference type="Pfam" id="PF12697">
    <property type="entry name" value="Abhydrolase_6"/>
    <property type="match status" value="1"/>
</dbReference>
<dbReference type="PANTHER" id="PTHR43194">
    <property type="entry name" value="HYDROLASE ALPHA/BETA FOLD FAMILY"/>
    <property type="match status" value="1"/>
</dbReference>
<comment type="caution">
    <text evidence="3">The sequence shown here is derived from an EMBL/GenBank/DDBJ whole genome shotgun (WGS) entry which is preliminary data.</text>
</comment>
<accession>A0A2A9E697</accession>
<dbReference type="RefSeq" id="WP_098455174.1">
    <property type="nucleotide sequence ID" value="NZ_PDJG01000001.1"/>
</dbReference>
<evidence type="ECO:0000259" key="2">
    <source>
        <dbReference type="Pfam" id="PF12697"/>
    </source>
</evidence>
<evidence type="ECO:0000313" key="3">
    <source>
        <dbReference type="EMBL" id="PFG34081.1"/>
    </source>
</evidence>
<feature type="region of interest" description="Disordered" evidence="1">
    <location>
        <begin position="1"/>
        <end position="20"/>
    </location>
</feature>
<reference evidence="3 4" key="1">
    <citation type="submission" date="2017-10" db="EMBL/GenBank/DDBJ databases">
        <title>Sequencing the genomes of 1000 actinobacteria strains.</title>
        <authorList>
            <person name="Klenk H.-P."/>
        </authorList>
    </citation>
    <scope>NUCLEOTIDE SEQUENCE [LARGE SCALE GENOMIC DNA]</scope>
    <source>
        <strain evidence="3 4">DSM 18966</strain>
    </source>
</reference>
<dbReference type="OrthoDB" id="3211023at2"/>
<sequence length="281" mass="29848">MTSQRPSHAPRGAESPTSTVVETTVGALSALRARPAGASRGTVLLVPGFTGSKDDFAPLLPLLAEAGWDAWTYSQRGQADSVAPVGAAAYTLDAFTGDLLEVAALVGDGAAVHLLGHSFGGLVARAAVLASPEAFLDVTLLCSGPRGWRSGKEERLQEVDALGSLGIWERDHPELVDVAPADLTDRDAFLRRRAEQTSADNLRGIIEILWDPADRTEDLRATGVRALVAHGETDDAWPIDWQREMAITLGAPYEIVPDAGHCPAEENPAATSALLDRFWRG</sequence>
<dbReference type="SUPFAM" id="SSF53474">
    <property type="entry name" value="alpha/beta-Hydrolases"/>
    <property type="match status" value="1"/>
</dbReference>
<dbReference type="Proteomes" id="UP000225548">
    <property type="component" value="Unassembled WGS sequence"/>
</dbReference>
<dbReference type="InterPro" id="IPR029058">
    <property type="entry name" value="AB_hydrolase_fold"/>
</dbReference>
<evidence type="ECO:0000313" key="4">
    <source>
        <dbReference type="Proteomes" id="UP000225548"/>
    </source>
</evidence>
<protein>
    <submittedName>
        <fullName evidence="3">Pimeloyl-ACP methyl ester carboxylesterase</fullName>
    </submittedName>
</protein>
<proteinExistence type="predicted"/>
<dbReference type="InterPro" id="IPR050228">
    <property type="entry name" value="Carboxylesterase_BioH"/>
</dbReference>
<dbReference type="InterPro" id="IPR000073">
    <property type="entry name" value="AB_hydrolase_1"/>
</dbReference>